<feature type="region of interest" description="Disordered" evidence="1">
    <location>
        <begin position="129"/>
        <end position="160"/>
    </location>
</feature>
<sequence length="514" mass="57974">MADAENTCCAALLEKYFKLEELKNKVRDCTSLVNQRYDVIEEEDECLKQELGNLKAQDGRWKDKKEQDNSIRVALESEISILKKDIQLLQQNGKAASNESGRQLQERLDVAELEINQLHKLLEKERHRADLEKKNADERGGFSVTTSAKPGEDVSNLKSSSSKLSRDGIVRYRENVVTNAERSRRSPIKGNAYKSRISHLDRRMILGAVESMDKLHSKGQKLHEQMARQLSVFHDILNDHKDDSAEHNLPENFCLKQARPTKRRKTSCEETKISHSLHNYDGRKGVLGSDISNSNVDRKASSPGLENKDNGSISRIFQAIVREKVSVFFSIIVLGVSEIELKKLSKFLECDLVRSLDSVIIHICSALSDLIVRGIFMESCDLFDLLAFIQDFLLKRKVLVCGGLLEILESCAMESFHAAIIVLLNQLGRLGVDSNGYEDTGIKKLRNSLFAFLCESTPRNLSIPVQFAAVTALSQSILSQDSTPADFITKWFSLLSREQQFSFRLHQTTGITKS</sequence>
<protein>
    <submittedName>
        <fullName evidence="2">Uncharacterized protein</fullName>
    </submittedName>
</protein>
<dbReference type="Proteomes" id="UP000250235">
    <property type="component" value="Unassembled WGS sequence"/>
</dbReference>
<evidence type="ECO:0000256" key="1">
    <source>
        <dbReference type="SAM" id="MobiDB-lite"/>
    </source>
</evidence>
<name>A0A2Z7D2F1_9LAMI</name>
<dbReference type="OrthoDB" id="1933275at2759"/>
<gene>
    <name evidence="2" type="ORF">F511_01851</name>
</gene>
<evidence type="ECO:0000313" key="3">
    <source>
        <dbReference type="Proteomes" id="UP000250235"/>
    </source>
</evidence>
<organism evidence="2 3">
    <name type="scientific">Dorcoceras hygrometricum</name>
    <dbReference type="NCBI Taxonomy" id="472368"/>
    <lineage>
        <taxon>Eukaryota</taxon>
        <taxon>Viridiplantae</taxon>
        <taxon>Streptophyta</taxon>
        <taxon>Embryophyta</taxon>
        <taxon>Tracheophyta</taxon>
        <taxon>Spermatophyta</taxon>
        <taxon>Magnoliopsida</taxon>
        <taxon>eudicotyledons</taxon>
        <taxon>Gunneridae</taxon>
        <taxon>Pentapetalae</taxon>
        <taxon>asterids</taxon>
        <taxon>lamiids</taxon>
        <taxon>Lamiales</taxon>
        <taxon>Gesneriaceae</taxon>
        <taxon>Didymocarpoideae</taxon>
        <taxon>Trichosporeae</taxon>
        <taxon>Loxocarpinae</taxon>
        <taxon>Dorcoceras</taxon>
    </lineage>
</organism>
<accession>A0A2Z7D2F1</accession>
<dbReference type="EMBL" id="KQ992022">
    <property type="protein sequence ID" value="KZV51059.1"/>
    <property type="molecule type" value="Genomic_DNA"/>
</dbReference>
<proteinExistence type="predicted"/>
<dbReference type="PANTHER" id="PTHR35480:SF1">
    <property type="entry name" value="MATERNAL EFFECT EMBRYO ARREST 22"/>
    <property type="match status" value="1"/>
</dbReference>
<reference evidence="2 3" key="1">
    <citation type="journal article" date="2015" name="Proc. Natl. Acad. Sci. U.S.A.">
        <title>The resurrection genome of Boea hygrometrica: A blueprint for survival of dehydration.</title>
        <authorList>
            <person name="Xiao L."/>
            <person name="Yang G."/>
            <person name="Zhang L."/>
            <person name="Yang X."/>
            <person name="Zhao S."/>
            <person name="Ji Z."/>
            <person name="Zhou Q."/>
            <person name="Hu M."/>
            <person name="Wang Y."/>
            <person name="Chen M."/>
            <person name="Xu Y."/>
            <person name="Jin H."/>
            <person name="Xiao X."/>
            <person name="Hu G."/>
            <person name="Bao F."/>
            <person name="Hu Y."/>
            <person name="Wan P."/>
            <person name="Li L."/>
            <person name="Deng X."/>
            <person name="Kuang T."/>
            <person name="Xiang C."/>
            <person name="Zhu J.K."/>
            <person name="Oliver M.J."/>
            <person name="He Y."/>
        </authorList>
    </citation>
    <scope>NUCLEOTIDE SEQUENCE [LARGE SCALE GENOMIC DNA]</scope>
    <source>
        <strain evidence="3">cv. XS01</strain>
    </source>
</reference>
<evidence type="ECO:0000313" key="2">
    <source>
        <dbReference type="EMBL" id="KZV51059.1"/>
    </source>
</evidence>
<dbReference type="PANTHER" id="PTHR35480">
    <property type="entry name" value="MATERNAL EFFECT EMBRYO ARREST 22"/>
    <property type="match status" value="1"/>
</dbReference>
<feature type="compositionally biased region" description="Basic and acidic residues" evidence="1">
    <location>
        <begin position="129"/>
        <end position="140"/>
    </location>
</feature>
<keyword evidence="3" id="KW-1185">Reference proteome</keyword>
<dbReference type="AlphaFoldDB" id="A0A2Z7D2F1"/>